<dbReference type="OrthoDB" id="9918889at2"/>
<evidence type="ECO:0000313" key="3">
    <source>
        <dbReference type="Proteomes" id="UP000317374"/>
    </source>
</evidence>
<dbReference type="Proteomes" id="UP000317374">
    <property type="component" value="Unassembled WGS sequence"/>
</dbReference>
<accession>A0A564M5I0</accession>
<gene>
    <name evidence="2" type="ORF">SB6422_02776</name>
</gene>
<dbReference type="AlphaFoldDB" id="A0A564M5I0"/>
<reference evidence="2 3" key="1">
    <citation type="submission" date="2019-07" db="EMBL/GenBank/DDBJ databases">
        <authorList>
            <person name="Brisse S."/>
            <person name="Rodrigues C."/>
            <person name="Thorpe H."/>
        </authorList>
    </citation>
    <scope>NUCLEOTIDE SEQUENCE [LARGE SCALE GENOMIC DNA]</scope>
    <source>
        <strain evidence="2">SB6422</strain>
    </source>
</reference>
<organism evidence="2 3">
    <name type="scientific">Klebsiella huaxiensis</name>
    <dbReference type="NCBI Taxonomy" id="2153354"/>
    <lineage>
        <taxon>Bacteria</taxon>
        <taxon>Pseudomonadati</taxon>
        <taxon>Pseudomonadota</taxon>
        <taxon>Gammaproteobacteria</taxon>
        <taxon>Enterobacterales</taxon>
        <taxon>Enterobacteriaceae</taxon>
        <taxon>Klebsiella/Raoultella group</taxon>
        <taxon>Klebsiella</taxon>
    </lineage>
</organism>
<dbReference type="EMBL" id="CABGGW010000045">
    <property type="protein sequence ID" value="VUS88970.1"/>
    <property type="molecule type" value="Genomic_DNA"/>
</dbReference>
<dbReference type="RefSeq" id="WP_142514128.1">
    <property type="nucleotide sequence ID" value="NZ_CABGGW010000045.1"/>
</dbReference>
<evidence type="ECO:0000256" key="1">
    <source>
        <dbReference type="SAM" id="MobiDB-lite"/>
    </source>
</evidence>
<name>A0A564M5I0_9ENTR</name>
<sequence length="73" mass="7442">MSKATDSIGSVVGSILGTKSGGVTVETEDQTAAPTEDTDAVKAARRRSMIQSQQRSGRSSTILTGSSNNKLGG</sequence>
<feature type="region of interest" description="Disordered" evidence="1">
    <location>
        <begin position="1"/>
        <end position="73"/>
    </location>
</feature>
<feature type="compositionally biased region" description="Polar residues" evidence="1">
    <location>
        <begin position="61"/>
        <end position="73"/>
    </location>
</feature>
<evidence type="ECO:0000313" key="2">
    <source>
        <dbReference type="EMBL" id="VUS88970.1"/>
    </source>
</evidence>
<protein>
    <submittedName>
        <fullName evidence="2">Uncharacterized protein</fullName>
    </submittedName>
</protein>
<proteinExistence type="predicted"/>
<feature type="compositionally biased region" description="Low complexity" evidence="1">
    <location>
        <begin position="49"/>
        <end position="60"/>
    </location>
</feature>